<dbReference type="Gene3D" id="3.40.50.450">
    <property type="match status" value="1"/>
</dbReference>
<keyword evidence="2" id="KW-0808">Transferase</keyword>
<comment type="caution">
    <text evidence="2">The sequence shown here is derived from an EMBL/GenBank/DDBJ whole genome shotgun (WGS) entry which is preliminary data.</text>
</comment>
<dbReference type="InterPro" id="IPR029056">
    <property type="entry name" value="Ribokinase-like"/>
</dbReference>
<dbReference type="Gene3D" id="3.40.1190.20">
    <property type="match status" value="1"/>
</dbReference>
<dbReference type="RefSeq" id="WP_133713519.1">
    <property type="nucleotide sequence ID" value="NZ_SOAG01000031.1"/>
</dbReference>
<dbReference type="InterPro" id="IPR011611">
    <property type="entry name" value="PfkB_dom"/>
</dbReference>
<dbReference type="InterPro" id="IPR007710">
    <property type="entry name" value="Nucleoside_deoxyribTrfase"/>
</dbReference>
<dbReference type="EMBL" id="SOAG01000031">
    <property type="protein sequence ID" value="TDS52418.1"/>
    <property type="molecule type" value="Genomic_DNA"/>
</dbReference>
<dbReference type="SUPFAM" id="SSF52309">
    <property type="entry name" value="N-(deoxy)ribosyltransferase-like"/>
    <property type="match status" value="1"/>
</dbReference>
<feature type="domain" description="Carbohydrate kinase PfkB" evidence="1">
    <location>
        <begin position="147"/>
        <end position="245"/>
    </location>
</feature>
<dbReference type="Proteomes" id="UP000295215">
    <property type="component" value="Unassembled WGS sequence"/>
</dbReference>
<accession>A0A4R7EWK5</accession>
<dbReference type="GO" id="GO:0016301">
    <property type="term" value="F:kinase activity"/>
    <property type="evidence" value="ECO:0007669"/>
    <property type="project" value="UniProtKB-KW"/>
</dbReference>
<protein>
    <submittedName>
        <fullName evidence="2">PfkB family carbohydrate kinase</fullName>
    </submittedName>
</protein>
<keyword evidence="3" id="KW-1185">Reference proteome</keyword>
<evidence type="ECO:0000313" key="3">
    <source>
        <dbReference type="Proteomes" id="UP000295215"/>
    </source>
</evidence>
<evidence type="ECO:0000313" key="2">
    <source>
        <dbReference type="EMBL" id="TDS52418.1"/>
    </source>
</evidence>
<dbReference type="Pfam" id="PF05014">
    <property type="entry name" value="Nuc_deoxyrib_tr"/>
    <property type="match status" value="1"/>
</dbReference>
<dbReference type="OrthoDB" id="9795789at2"/>
<gene>
    <name evidence="2" type="ORF">C8P70_1319</name>
</gene>
<name>A0A4R7EWK5_9FLAO</name>
<reference evidence="2 3" key="1">
    <citation type="submission" date="2019-03" db="EMBL/GenBank/DDBJ databases">
        <title>Genomic Encyclopedia of Archaeal and Bacterial Type Strains, Phase II (KMG-II): from individual species to whole genera.</title>
        <authorList>
            <person name="Goeker M."/>
        </authorList>
    </citation>
    <scope>NUCLEOTIDE SEQUENCE [LARGE SCALE GENOMIC DNA]</scope>
    <source>
        <strain evidence="2 3">DSM 28213</strain>
    </source>
</reference>
<evidence type="ECO:0000259" key="1">
    <source>
        <dbReference type="Pfam" id="PF00294"/>
    </source>
</evidence>
<sequence length="396" mass="45127">MIDIIGGTYQEIDYDEVSVELFGSGFRGAKFLLENKCNVHFHTLGNEETMIFLKENQKVYKNFNFELTPYKDLITFKYSFPLDDPSIFPSILNITKVNSLSVESENIIAFGMLEADYLISGDKVVYDPQTSIKPNKFNDIGHAKELVYIVNKNEAHELAESNNIDVLKEYFFQKEKATAFLIKDGPFGATLYIGDKVIKIPSYITNNVFKIGSGDIFTTSFGYYWMHKKLSIEESALYASKSTAIFCNIKAYIDATNFPNFGFKEFTYKSMENKQVYLASPFFAISELILVDKIRNAFLSFGIKVFSPFHDVGIGNSEFIAKKDIEGINNSDIVFCLFDNYDSGTLIESGYSLAKGKKIIGYHRTCEEKKLLMLKGSDIQYYNHLTTAIYKTIWNL</sequence>
<proteinExistence type="predicted"/>
<dbReference type="Pfam" id="PF00294">
    <property type="entry name" value="PfkB"/>
    <property type="match status" value="1"/>
</dbReference>
<organism evidence="2 3">
    <name type="scientific">Myroides indicus</name>
    <dbReference type="NCBI Taxonomy" id="1323422"/>
    <lineage>
        <taxon>Bacteria</taxon>
        <taxon>Pseudomonadati</taxon>
        <taxon>Bacteroidota</taxon>
        <taxon>Flavobacteriia</taxon>
        <taxon>Flavobacteriales</taxon>
        <taxon>Flavobacteriaceae</taxon>
        <taxon>Myroides</taxon>
    </lineage>
</organism>
<keyword evidence="2" id="KW-0418">Kinase</keyword>
<dbReference type="AlphaFoldDB" id="A0A4R7EWK5"/>
<dbReference type="SUPFAM" id="SSF53613">
    <property type="entry name" value="Ribokinase-like"/>
    <property type="match status" value="1"/>
</dbReference>